<dbReference type="PANTHER" id="PTHR13318">
    <property type="entry name" value="PARTNER OF PAIRED, ISOFORM B-RELATED"/>
    <property type="match status" value="1"/>
</dbReference>
<feature type="compositionally biased region" description="Basic and acidic residues" evidence="1">
    <location>
        <begin position="356"/>
        <end position="368"/>
    </location>
</feature>
<evidence type="ECO:0000256" key="1">
    <source>
        <dbReference type="SAM" id="MobiDB-lite"/>
    </source>
</evidence>
<keyword evidence="3" id="KW-1185">Reference proteome</keyword>
<gene>
    <name evidence="2" type="ORF">OPV22_003688</name>
</gene>
<evidence type="ECO:0000313" key="3">
    <source>
        <dbReference type="Proteomes" id="UP001222027"/>
    </source>
</evidence>
<dbReference type="Proteomes" id="UP001222027">
    <property type="component" value="Unassembled WGS sequence"/>
</dbReference>
<dbReference type="Gene3D" id="3.80.10.10">
    <property type="entry name" value="Ribonuclease Inhibitor"/>
    <property type="match status" value="2"/>
</dbReference>
<feature type="region of interest" description="Disordered" evidence="1">
    <location>
        <begin position="265"/>
        <end position="293"/>
    </location>
</feature>
<sequence length="781" mass="85610">MPVTRSRAISFKPRAETLAASPPPPALVPSTPATTCAPMPPPATPPSVLGSGSEIVPSGGVPPCRRSLRLAYLSVAPLGSATSDTAESSAKRRRRSRASSTAGEAAGGDIGCKTCVDKGRNEVLEVRSVAEDAVGGKYMFLRSGAKIARRGLDQTLLETDTVPVEKLVSDVQCVEEAFEKDKNVDADVVAERLEENTEEERFRSQEKGKGILRVPEPVEPQFMKVNLTERKGKDKLVTEEDYFPVYGSELGMDADMINLEDAVEYSQNDDVSVNKRKPQKGKGRIDSRKEADRTRAMKLAPKFAFFKPKEDGSLEEEEGQQEIEDLAPDADHDDWPGPFSTAMRIIKERCEKLRARESNSSVKKDETSQSKIPWMPSNNCKPLARPSPTLRDLCMKVLSDNAEEIESFDGIPDVLKHKLILMLCHSRKMSSRLIGLLVRGSPTEIRLSDCSWATENLFLEVFSHCNTKCLKVVQLDLCGRCLPDYVLCGTLAQYPHSLPSLTTICLKGAYRLSDDGLNAIIRSAPSLRSVNLSQCSLLTSLGIINVAAKLDTVLTELYIDDCQNVDAMAILPALKKLIHLEVLSVAGIQSVCDKFVHQLIPVRGSHMKELIFARCQKLSTASVKTISAYCSRLCAIDLRNLNRLNDSAIGYLANGCRSLQKLKLRRSAFSDEAVAAFLEASGGSLIELSLNNVEKVAQQTALAISRRCSSTLYSLDLSFCRKMTDEALGLIVDSCSSLRILKIFGCTQATEVFFSGHSNSIVKLIGCKGQLLDEMEIPHFV</sequence>
<dbReference type="InterPro" id="IPR032675">
    <property type="entry name" value="LRR_dom_sf"/>
</dbReference>
<proteinExistence type="predicted"/>
<dbReference type="PANTHER" id="PTHR13318:SF101">
    <property type="entry name" value="F-BOX_LRR PROTEIN"/>
    <property type="match status" value="1"/>
</dbReference>
<dbReference type="AlphaFoldDB" id="A0AAV8S1N8"/>
<evidence type="ECO:0008006" key="4">
    <source>
        <dbReference type="Google" id="ProtNLM"/>
    </source>
</evidence>
<feature type="region of interest" description="Disordered" evidence="1">
    <location>
        <begin position="356"/>
        <end position="379"/>
    </location>
</feature>
<feature type="region of interest" description="Disordered" evidence="1">
    <location>
        <begin position="1"/>
        <end position="54"/>
    </location>
</feature>
<accession>A0AAV8S1N8</accession>
<feature type="compositionally biased region" description="Low complexity" evidence="1">
    <location>
        <begin position="28"/>
        <end position="37"/>
    </location>
</feature>
<comment type="caution">
    <text evidence="2">The sequence shown here is derived from an EMBL/GenBank/DDBJ whole genome shotgun (WGS) entry which is preliminary data.</text>
</comment>
<dbReference type="GO" id="GO:0031146">
    <property type="term" value="P:SCF-dependent proteasomal ubiquitin-dependent protein catabolic process"/>
    <property type="evidence" value="ECO:0007669"/>
    <property type="project" value="TreeGrafter"/>
</dbReference>
<dbReference type="EMBL" id="JAQQAF010000001">
    <property type="protein sequence ID" value="KAJ8513254.1"/>
    <property type="molecule type" value="Genomic_DNA"/>
</dbReference>
<evidence type="ECO:0000313" key="2">
    <source>
        <dbReference type="EMBL" id="KAJ8513254.1"/>
    </source>
</evidence>
<name>A0AAV8S1N8_ENSVE</name>
<dbReference type="SUPFAM" id="SSF52047">
    <property type="entry name" value="RNI-like"/>
    <property type="match status" value="1"/>
</dbReference>
<protein>
    <recommendedName>
        <fullName evidence="4">Rad7</fullName>
    </recommendedName>
</protein>
<organism evidence="2 3">
    <name type="scientific">Ensete ventricosum</name>
    <name type="common">Abyssinian banana</name>
    <name type="synonym">Musa ensete</name>
    <dbReference type="NCBI Taxonomy" id="4639"/>
    <lineage>
        <taxon>Eukaryota</taxon>
        <taxon>Viridiplantae</taxon>
        <taxon>Streptophyta</taxon>
        <taxon>Embryophyta</taxon>
        <taxon>Tracheophyta</taxon>
        <taxon>Spermatophyta</taxon>
        <taxon>Magnoliopsida</taxon>
        <taxon>Liliopsida</taxon>
        <taxon>Zingiberales</taxon>
        <taxon>Musaceae</taxon>
        <taxon>Ensete</taxon>
    </lineage>
</organism>
<feature type="region of interest" description="Disordered" evidence="1">
    <location>
        <begin position="81"/>
        <end position="111"/>
    </location>
</feature>
<dbReference type="InterPro" id="IPR006553">
    <property type="entry name" value="Leu-rich_rpt_Cys-con_subtyp"/>
</dbReference>
<dbReference type="SMART" id="SM00367">
    <property type="entry name" value="LRR_CC"/>
    <property type="match status" value="6"/>
</dbReference>
<dbReference type="GO" id="GO:0019005">
    <property type="term" value="C:SCF ubiquitin ligase complex"/>
    <property type="evidence" value="ECO:0007669"/>
    <property type="project" value="TreeGrafter"/>
</dbReference>
<feature type="compositionally biased region" description="Basic and acidic residues" evidence="1">
    <location>
        <begin position="283"/>
        <end position="293"/>
    </location>
</feature>
<reference evidence="2 3" key="1">
    <citation type="submission" date="2022-12" db="EMBL/GenBank/DDBJ databases">
        <title>Chromosome-scale assembly of the Ensete ventricosum genome.</title>
        <authorList>
            <person name="Dussert Y."/>
            <person name="Stocks J."/>
            <person name="Wendawek A."/>
            <person name="Woldeyes F."/>
            <person name="Nichols R.A."/>
            <person name="Borrell J.S."/>
        </authorList>
    </citation>
    <scope>NUCLEOTIDE SEQUENCE [LARGE SCALE GENOMIC DNA]</scope>
    <source>
        <strain evidence="3">cv. Maze</strain>
        <tissue evidence="2">Seeds</tissue>
    </source>
</reference>